<proteinExistence type="predicted"/>
<dbReference type="CDD" id="cd00075">
    <property type="entry name" value="HATPase"/>
    <property type="match status" value="1"/>
</dbReference>
<dbReference type="AlphaFoldDB" id="A0A1B1AGW1"/>
<dbReference type="SUPFAM" id="SSF55874">
    <property type="entry name" value="ATPase domain of HSP90 chaperone/DNA topoisomerase II/histidine kinase"/>
    <property type="match status" value="1"/>
</dbReference>
<dbReference type="KEGG" id="cbot:ATE48_07520"/>
<protein>
    <recommendedName>
        <fullName evidence="1">Histidine kinase/HSP90-like ATPase domain-containing protein</fullName>
    </recommendedName>
</protein>
<evidence type="ECO:0000259" key="1">
    <source>
        <dbReference type="Pfam" id="PF02518"/>
    </source>
</evidence>
<dbReference type="EMBL" id="CP013244">
    <property type="protein sequence ID" value="ANP45780.1"/>
    <property type="molecule type" value="Genomic_DNA"/>
</dbReference>
<gene>
    <name evidence="2" type="ORF">ATE48_07520</name>
</gene>
<dbReference type="STRING" id="1759059.ATE48_07520"/>
<evidence type="ECO:0000313" key="3">
    <source>
        <dbReference type="Proteomes" id="UP000092498"/>
    </source>
</evidence>
<reference evidence="2 3" key="1">
    <citation type="submission" date="2015-11" db="EMBL/GenBank/DDBJ databases">
        <title>Whole-Genome Sequence of Candidatus Oderbacter manganicum from the National Park Lower Oder Valley, Germany.</title>
        <authorList>
            <person name="Braun B."/>
            <person name="Liere K."/>
            <person name="Szewzyk U."/>
        </authorList>
    </citation>
    <scope>NUCLEOTIDE SEQUENCE [LARGE SCALE GENOMIC DNA]</scope>
    <source>
        <strain evidence="2 3">OTSz_A_272</strain>
    </source>
</reference>
<dbReference type="Proteomes" id="UP000092498">
    <property type="component" value="Chromosome"/>
</dbReference>
<dbReference type="Pfam" id="PF02518">
    <property type="entry name" value="HATPase_c"/>
    <property type="match status" value="1"/>
</dbReference>
<evidence type="ECO:0000313" key="2">
    <source>
        <dbReference type="EMBL" id="ANP45780.1"/>
    </source>
</evidence>
<name>A0A1B1AGW1_9PROT</name>
<accession>A0A1B1AGW1</accession>
<feature type="domain" description="Histidine kinase/HSP90-like ATPase" evidence="1">
    <location>
        <begin position="1"/>
        <end position="54"/>
    </location>
</feature>
<dbReference type="InParanoid" id="A0A1B1AGW1"/>
<organism evidence="2 3">
    <name type="scientific">Candidatus Viadribacter manganicus</name>
    <dbReference type="NCBI Taxonomy" id="1759059"/>
    <lineage>
        <taxon>Bacteria</taxon>
        <taxon>Pseudomonadati</taxon>
        <taxon>Pseudomonadota</taxon>
        <taxon>Alphaproteobacteria</taxon>
        <taxon>Hyphomonadales</taxon>
        <taxon>Hyphomonadaceae</taxon>
        <taxon>Candidatus Viadribacter</taxon>
    </lineage>
</organism>
<dbReference type="Gene3D" id="3.30.565.10">
    <property type="entry name" value="Histidine kinase-like ATPase, C-terminal domain"/>
    <property type="match status" value="1"/>
</dbReference>
<dbReference type="InterPro" id="IPR036890">
    <property type="entry name" value="HATPase_C_sf"/>
</dbReference>
<sequence>MLSNLIGNAIMHGDPATATRVRAPHEDDELAISVTNTGAPIPEAAYKTSFNPSFAARFVPVSTDWAWVSTSVLKSPAPTLAA</sequence>
<keyword evidence="3" id="KW-1185">Reference proteome</keyword>
<dbReference type="InterPro" id="IPR003594">
    <property type="entry name" value="HATPase_dom"/>
</dbReference>